<organism evidence="1 2">
    <name type="scientific">Marinobacterium aestuariivivens</name>
    <dbReference type="NCBI Taxonomy" id="1698799"/>
    <lineage>
        <taxon>Bacteria</taxon>
        <taxon>Pseudomonadati</taxon>
        <taxon>Pseudomonadota</taxon>
        <taxon>Gammaproteobacteria</taxon>
        <taxon>Oceanospirillales</taxon>
        <taxon>Oceanospirillaceae</taxon>
        <taxon>Marinobacterium</taxon>
    </lineage>
</organism>
<proteinExistence type="predicted"/>
<evidence type="ECO:0008006" key="3">
    <source>
        <dbReference type="Google" id="ProtNLM"/>
    </source>
</evidence>
<dbReference type="RefSeq" id="WP_379907570.1">
    <property type="nucleotide sequence ID" value="NZ_JBHSWE010000001.1"/>
</dbReference>
<dbReference type="SUPFAM" id="SSF51984">
    <property type="entry name" value="MurCD N-terminal domain"/>
    <property type="match status" value="1"/>
</dbReference>
<evidence type="ECO:0000313" key="2">
    <source>
        <dbReference type="Proteomes" id="UP001596422"/>
    </source>
</evidence>
<accession>A0ABW1ZU82</accession>
<keyword evidence="2" id="KW-1185">Reference proteome</keyword>
<sequence>MIEQQKCKAGIGMTLPQNAPCALVVGLCSHGLAIARSLQRLGVEVHAFEANSAIPGALTNSAVIHYVESIKDDSLVDNLLAFRERIPSSRDIVLFPSNDNNVRVIARHIGRLRGHLSSVGKAASIRSRNFCSRATSKVGAKK</sequence>
<dbReference type="EMBL" id="JBHSWE010000001">
    <property type="protein sequence ID" value="MFC6669024.1"/>
    <property type="molecule type" value="Genomic_DNA"/>
</dbReference>
<protein>
    <recommendedName>
        <fullName evidence="3">FAD dependent oxidoreductase domain-containing protein</fullName>
    </recommendedName>
</protein>
<comment type="caution">
    <text evidence="1">The sequence shown here is derived from an EMBL/GenBank/DDBJ whole genome shotgun (WGS) entry which is preliminary data.</text>
</comment>
<evidence type="ECO:0000313" key="1">
    <source>
        <dbReference type="EMBL" id="MFC6669024.1"/>
    </source>
</evidence>
<dbReference type="Proteomes" id="UP001596422">
    <property type="component" value="Unassembled WGS sequence"/>
</dbReference>
<reference evidence="2" key="1">
    <citation type="journal article" date="2019" name="Int. J. Syst. Evol. Microbiol.">
        <title>The Global Catalogue of Microorganisms (GCM) 10K type strain sequencing project: providing services to taxonomists for standard genome sequencing and annotation.</title>
        <authorList>
            <consortium name="The Broad Institute Genomics Platform"/>
            <consortium name="The Broad Institute Genome Sequencing Center for Infectious Disease"/>
            <person name="Wu L."/>
            <person name="Ma J."/>
        </authorList>
    </citation>
    <scope>NUCLEOTIDE SEQUENCE [LARGE SCALE GENOMIC DNA]</scope>
    <source>
        <strain evidence="2">NBRC 111756</strain>
    </source>
</reference>
<gene>
    <name evidence="1" type="ORF">ACFQDL_02035</name>
</gene>
<name>A0ABW1ZU82_9GAMM</name>